<evidence type="ECO:0000259" key="1">
    <source>
        <dbReference type="Pfam" id="PF11195"/>
    </source>
</evidence>
<dbReference type="InterPro" id="IPR021361">
    <property type="entry name" value="Tad2-like_dom"/>
</dbReference>
<comment type="caution">
    <text evidence="2">The sequence shown here is derived from an EMBL/GenBank/DDBJ whole genome shotgun (WGS) entry which is preliminary data.</text>
</comment>
<proteinExistence type="predicted"/>
<protein>
    <recommendedName>
        <fullName evidence="1">Thoeris anti-defense 2-like domain-containing protein</fullName>
    </recommendedName>
</protein>
<name>A0ABV2KBC2_SPOPS</name>
<accession>A0ABV2KBC2</accession>
<reference evidence="2 3" key="1">
    <citation type="submission" date="2024-06" db="EMBL/GenBank/DDBJ databases">
        <title>Sorghum-associated microbial communities from plants grown in Nebraska, USA.</title>
        <authorList>
            <person name="Schachtman D."/>
        </authorList>
    </citation>
    <scope>NUCLEOTIDE SEQUENCE [LARGE SCALE GENOMIC DNA]</scope>
    <source>
        <strain evidence="2 3">1288</strain>
    </source>
</reference>
<evidence type="ECO:0000313" key="2">
    <source>
        <dbReference type="EMBL" id="MET3658376.1"/>
    </source>
</evidence>
<keyword evidence="3" id="KW-1185">Reference proteome</keyword>
<organism evidence="2 3">
    <name type="scientific">Sporosarcina psychrophila</name>
    <name type="common">Bacillus psychrophilus</name>
    <dbReference type="NCBI Taxonomy" id="1476"/>
    <lineage>
        <taxon>Bacteria</taxon>
        <taxon>Bacillati</taxon>
        <taxon>Bacillota</taxon>
        <taxon>Bacilli</taxon>
        <taxon>Bacillales</taxon>
        <taxon>Caryophanaceae</taxon>
        <taxon>Sporosarcina</taxon>
    </lineage>
</organism>
<gene>
    <name evidence="2" type="ORF">ABIC55_003493</name>
</gene>
<dbReference type="Pfam" id="PF11195">
    <property type="entry name" value="Tad2-like"/>
    <property type="match status" value="1"/>
</dbReference>
<feature type="domain" description="Thoeris anti-defense 2-like" evidence="1">
    <location>
        <begin position="1"/>
        <end position="82"/>
    </location>
</feature>
<evidence type="ECO:0000313" key="3">
    <source>
        <dbReference type="Proteomes" id="UP001549104"/>
    </source>
</evidence>
<sequence>MNFGQAIGALKEGKKVARNGWNGKGMWLWHVDSWGGNIKSASPDPFVYLEASPFIAMKTADDKVVPWLASQTDILADDWEVVE</sequence>
<dbReference type="Proteomes" id="UP001549104">
    <property type="component" value="Unassembled WGS sequence"/>
</dbReference>
<dbReference type="EMBL" id="JBEPME010000005">
    <property type="protein sequence ID" value="MET3658376.1"/>
    <property type="molecule type" value="Genomic_DNA"/>
</dbReference>